<organism evidence="1 2">
    <name type="scientific">Trichinella zimbabwensis</name>
    <dbReference type="NCBI Taxonomy" id="268475"/>
    <lineage>
        <taxon>Eukaryota</taxon>
        <taxon>Metazoa</taxon>
        <taxon>Ecdysozoa</taxon>
        <taxon>Nematoda</taxon>
        <taxon>Enoplea</taxon>
        <taxon>Dorylaimia</taxon>
        <taxon>Trichinellida</taxon>
        <taxon>Trichinellidae</taxon>
        <taxon>Trichinella</taxon>
    </lineage>
</organism>
<accession>A0A0V1G7F6</accession>
<dbReference type="EMBL" id="JYDP01005321">
    <property type="protein sequence ID" value="KRY94244.1"/>
    <property type="molecule type" value="Genomic_DNA"/>
</dbReference>
<reference evidence="1 2" key="1">
    <citation type="submission" date="2015-01" db="EMBL/GenBank/DDBJ databases">
        <title>Evolution of Trichinella species and genotypes.</title>
        <authorList>
            <person name="Korhonen P.K."/>
            <person name="Edoardo P."/>
            <person name="Giuseppe L.R."/>
            <person name="Gasser R.B."/>
        </authorList>
    </citation>
    <scope>NUCLEOTIDE SEQUENCE [LARGE SCALE GENOMIC DNA]</scope>
    <source>
        <strain evidence="1">ISS1029</strain>
    </source>
</reference>
<gene>
    <name evidence="1" type="ORF">T11_9197</name>
</gene>
<dbReference type="Proteomes" id="UP000055024">
    <property type="component" value="Unassembled WGS sequence"/>
</dbReference>
<keyword evidence="2" id="KW-1185">Reference proteome</keyword>
<name>A0A0V1G7F6_9BILA</name>
<proteinExistence type="predicted"/>
<comment type="caution">
    <text evidence="1">The sequence shown here is derived from an EMBL/GenBank/DDBJ whole genome shotgun (WGS) entry which is preliminary data.</text>
</comment>
<dbReference type="AlphaFoldDB" id="A0A0V1G7F6"/>
<evidence type="ECO:0000313" key="1">
    <source>
        <dbReference type="EMBL" id="KRY94244.1"/>
    </source>
</evidence>
<protein>
    <submittedName>
        <fullName evidence="1">Uncharacterized protein</fullName>
    </submittedName>
</protein>
<evidence type="ECO:0000313" key="2">
    <source>
        <dbReference type="Proteomes" id="UP000055024"/>
    </source>
</evidence>
<sequence length="32" mass="3811">MARSFLNSPIVFIVMWSRYSCGSLYMNFHCSY</sequence>